<comment type="similarity">
    <text evidence="2">Belongs to the AIM9 family.</text>
</comment>
<dbReference type="RefSeq" id="XP_025569983.1">
    <property type="nucleotide sequence ID" value="XM_025716330.1"/>
</dbReference>
<dbReference type="GeneID" id="37221195"/>
<dbReference type="GO" id="GO:0004674">
    <property type="term" value="F:protein serine/threonine kinase activity"/>
    <property type="evidence" value="ECO:0007669"/>
    <property type="project" value="UniProtKB-KW"/>
</dbReference>
<evidence type="ECO:0000256" key="2">
    <source>
        <dbReference type="ARBA" id="ARBA00005543"/>
    </source>
</evidence>
<keyword evidence="9" id="KW-1185">Reference proteome</keyword>
<keyword evidence="5" id="KW-0496">Mitochondrion</keyword>
<proteinExistence type="inferred from homology"/>
<evidence type="ECO:0000256" key="5">
    <source>
        <dbReference type="ARBA" id="ARBA00023128"/>
    </source>
</evidence>
<dbReference type="GO" id="GO:0005739">
    <property type="term" value="C:mitochondrion"/>
    <property type="evidence" value="ECO:0007669"/>
    <property type="project" value="UniProtKB-SubCell"/>
</dbReference>
<name>A0A395GJI8_9EURO</name>
<dbReference type="PANTHER" id="PTHR36091">
    <property type="entry name" value="ALTERED INHERITANCE OF MITOCHONDRIA PROTEIN 9, MITOCHONDRIAL"/>
    <property type="match status" value="1"/>
</dbReference>
<keyword evidence="8" id="KW-0723">Serine/threonine-protein kinase</keyword>
<dbReference type="InterPro" id="IPR011009">
    <property type="entry name" value="Kinase-like_dom_sf"/>
</dbReference>
<dbReference type="InterPro" id="IPR002575">
    <property type="entry name" value="Aminoglycoside_PTrfase"/>
</dbReference>
<dbReference type="InterPro" id="IPR051035">
    <property type="entry name" value="Mito_inheritance_9"/>
</dbReference>
<comment type="subcellular location">
    <subcellularLocation>
        <location evidence="1">Mitochondrion</location>
    </subcellularLocation>
</comment>
<keyword evidence="8" id="KW-0418">Kinase</keyword>
<reference evidence="8 9" key="1">
    <citation type="submission" date="2018-02" db="EMBL/GenBank/DDBJ databases">
        <title>The genomes of Aspergillus section Nigri reveals drivers in fungal speciation.</title>
        <authorList>
            <consortium name="DOE Joint Genome Institute"/>
            <person name="Vesth T.C."/>
            <person name="Nybo J."/>
            <person name="Theobald S."/>
            <person name="Brandl J."/>
            <person name="Frisvad J.C."/>
            <person name="Nielsen K.F."/>
            <person name="Lyhne E.K."/>
            <person name="Kogle M.E."/>
            <person name="Kuo A."/>
            <person name="Riley R."/>
            <person name="Clum A."/>
            <person name="Nolan M."/>
            <person name="Lipzen A."/>
            <person name="Salamov A."/>
            <person name="Henrissat B."/>
            <person name="Wiebenga A."/>
            <person name="De vries R.P."/>
            <person name="Grigoriev I.V."/>
            <person name="Mortensen U.H."/>
            <person name="Andersen M.R."/>
            <person name="Baker S.E."/>
        </authorList>
    </citation>
    <scope>NUCLEOTIDE SEQUENCE [LARGE SCALE GENOMIC DNA]</scope>
    <source>
        <strain evidence="8 9">CBS 121593</strain>
    </source>
</reference>
<dbReference type="Proteomes" id="UP000249402">
    <property type="component" value="Unassembled WGS sequence"/>
</dbReference>
<dbReference type="PANTHER" id="PTHR36091:SF1">
    <property type="entry name" value="ALTERED INHERITANCE OF MITOCHONDRIA PROTEIN 9, MITOCHONDRIAL"/>
    <property type="match status" value="1"/>
</dbReference>
<feature type="domain" description="Aminoglycoside phosphotransferase" evidence="7">
    <location>
        <begin position="142"/>
        <end position="187"/>
    </location>
</feature>
<dbReference type="EMBL" id="KZ824487">
    <property type="protein sequence ID" value="RAK95655.1"/>
    <property type="molecule type" value="Genomic_DNA"/>
</dbReference>
<protein>
    <recommendedName>
        <fullName evidence="3">Altered inheritance of mitochondria protein 9, mitochondrial</fullName>
    </recommendedName>
    <alternativeName>
        <fullName evidence="6">Found in mitochondrial proteome protein 29</fullName>
    </alternativeName>
</protein>
<organism evidence="8 9">
    <name type="scientific">Aspergillus ibericus CBS 121593</name>
    <dbReference type="NCBI Taxonomy" id="1448316"/>
    <lineage>
        <taxon>Eukaryota</taxon>
        <taxon>Fungi</taxon>
        <taxon>Dikarya</taxon>
        <taxon>Ascomycota</taxon>
        <taxon>Pezizomycotina</taxon>
        <taxon>Eurotiomycetes</taxon>
        <taxon>Eurotiomycetidae</taxon>
        <taxon>Eurotiales</taxon>
        <taxon>Aspergillaceae</taxon>
        <taxon>Aspergillus</taxon>
        <taxon>Aspergillus subgen. Circumdati</taxon>
    </lineage>
</organism>
<sequence length="401" mass="45941">MEKAGGRPLFRVWGEMNQLQQFSLIKSLVRLESQLAALEFPAYGNLYRRDSVTPQLHSEVPIDDEYCLGPMYNASWFPQPNNGIYAGPWKGLSELGLALTGRGLDRLQNSTFAPRGPHFGALSEHTEILEATKSIIPALVDWPIIQKLSKPTLWHTDLHMGNIYVSEEDPTTIVGIIDWQFTSIMPAFMQVQWPTFLEPPDNYEIGPVKPELPANFDVMDEDERAFAKTKNNQALVAKCYEASFAKHQSPAFQVLSRKYCPVRHLFLFCDNTTKNGIIPLRDSLTDIIGNWTEMGLGDTCPFRINDVDLSKHQQEFARYKDWQKLKGYTQELLHTDDDGWVSPQLDFDKVRAKHDELFQIYMELETKAISKSEAERLWFYVEQPNTTAQVLLEKEPSDPPR</sequence>
<evidence type="ECO:0000256" key="6">
    <source>
        <dbReference type="ARBA" id="ARBA00031849"/>
    </source>
</evidence>
<dbReference type="Gene3D" id="3.90.1200.10">
    <property type="match status" value="1"/>
</dbReference>
<evidence type="ECO:0000313" key="9">
    <source>
        <dbReference type="Proteomes" id="UP000249402"/>
    </source>
</evidence>
<dbReference type="Pfam" id="PF01636">
    <property type="entry name" value="APH"/>
    <property type="match status" value="1"/>
</dbReference>
<gene>
    <name evidence="8" type="ORF">BO80DRAFT_368212</name>
</gene>
<keyword evidence="8" id="KW-0808">Transferase</keyword>
<dbReference type="SUPFAM" id="SSF56112">
    <property type="entry name" value="Protein kinase-like (PK-like)"/>
    <property type="match status" value="1"/>
</dbReference>
<keyword evidence="4" id="KW-0809">Transit peptide</keyword>
<dbReference type="OrthoDB" id="2831558at2759"/>
<evidence type="ECO:0000256" key="1">
    <source>
        <dbReference type="ARBA" id="ARBA00004173"/>
    </source>
</evidence>
<evidence type="ECO:0000256" key="3">
    <source>
        <dbReference type="ARBA" id="ARBA00016197"/>
    </source>
</evidence>
<accession>A0A395GJI8</accession>
<evidence type="ECO:0000256" key="4">
    <source>
        <dbReference type="ARBA" id="ARBA00022946"/>
    </source>
</evidence>
<evidence type="ECO:0000313" key="8">
    <source>
        <dbReference type="EMBL" id="RAK95655.1"/>
    </source>
</evidence>
<dbReference type="AlphaFoldDB" id="A0A395GJI8"/>
<dbReference type="VEuPathDB" id="FungiDB:BO80DRAFT_368212"/>
<evidence type="ECO:0000259" key="7">
    <source>
        <dbReference type="Pfam" id="PF01636"/>
    </source>
</evidence>